<dbReference type="AlphaFoldDB" id="A0A699ZNN8"/>
<evidence type="ECO:0000313" key="1">
    <source>
        <dbReference type="EMBL" id="GFH20364.1"/>
    </source>
</evidence>
<keyword evidence="2" id="KW-1185">Reference proteome</keyword>
<name>A0A699ZNN8_HAELA</name>
<protein>
    <submittedName>
        <fullName evidence="1">Oxidoreductase-like protein</fullName>
    </submittedName>
</protein>
<proteinExistence type="predicted"/>
<feature type="non-terminal residue" evidence="1">
    <location>
        <position position="1"/>
    </location>
</feature>
<accession>A0A699ZNN8</accession>
<sequence length="77" mass="8070">GGATTFFTPAPDDSSALDAWAVAPLTGNVLCFPHGDTAGSLVHEGSAVTAGVKYVIRTDVLYMLPERTKGRPAPNRR</sequence>
<reference evidence="1 2" key="1">
    <citation type="submission" date="2020-02" db="EMBL/GenBank/DDBJ databases">
        <title>Draft genome sequence of Haematococcus lacustris strain NIES-144.</title>
        <authorList>
            <person name="Morimoto D."/>
            <person name="Nakagawa S."/>
            <person name="Yoshida T."/>
            <person name="Sawayama S."/>
        </authorList>
    </citation>
    <scope>NUCLEOTIDE SEQUENCE [LARGE SCALE GENOMIC DNA]</scope>
    <source>
        <strain evidence="1 2">NIES-144</strain>
    </source>
</reference>
<dbReference type="Gene3D" id="2.60.120.620">
    <property type="entry name" value="q2cbj1_9rhob like domain"/>
    <property type="match status" value="1"/>
</dbReference>
<gene>
    <name evidence="1" type="ORF">HaLaN_17473</name>
</gene>
<comment type="caution">
    <text evidence="1">The sequence shown here is derived from an EMBL/GenBank/DDBJ whole genome shotgun (WGS) entry which is preliminary data.</text>
</comment>
<dbReference type="Proteomes" id="UP000485058">
    <property type="component" value="Unassembled WGS sequence"/>
</dbReference>
<organism evidence="1 2">
    <name type="scientific">Haematococcus lacustris</name>
    <name type="common">Green alga</name>
    <name type="synonym">Haematococcus pluvialis</name>
    <dbReference type="NCBI Taxonomy" id="44745"/>
    <lineage>
        <taxon>Eukaryota</taxon>
        <taxon>Viridiplantae</taxon>
        <taxon>Chlorophyta</taxon>
        <taxon>core chlorophytes</taxon>
        <taxon>Chlorophyceae</taxon>
        <taxon>CS clade</taxon>
        <taxon>Chlamydomonadales</taxon>
        <taxon>Haematococcaceae</taxon>
        <taxon>Haematococcus</taxon>
    </lineage>
</organism>
<dbReference type="EMBL" id="BLLF01001621">
    <property type="protein sequence ID" value="GFH20364.1"/>
    <property type="molecule type" value="Genomic_DNA"/>
</dbReference>
<evidence type="ECO:0000313" key="2">
    <source>
        <dbReference type="Proteomes" id="UP000485058"/>
    </source>
</evidence>